<feature type="region of interest" description="Disordered" evidence="12">
    <location>
        <begin position="56"/>
        <end position="89"/>
    </location>
</feature>
<comment type="catalytic activity">
    <reaction evidence="1">
        <text>Endonucleolytic cleavage to 5'-phosphomonoester.</text>
        <dbReference type="EC" id="3.1.26.4"/>
    </reaction>
</comment>
<keyword evidence="10" id="KW-0378">Hydrolase</keyword>
<dbReference type="PANTHER" id="PTHR10642">
    <property type="entry name" value="RIBONUCLEASE H1"/>
    <property type="match status" value="1"/>
</dbReference>
<dbReference type="CDD" id="cd09280">
    <property type="entry name" value="RNase_HI_eukaryote_like"/>
    <property type="match status" value="1"/>
</dbReference>
<comment type="similarity">
    <text evidence="4">Belongs to the RNase H family.</text>
</comment>
<keyword evidence="9" id="KW-0255">Endonuclease</keyword>
<evidence type="ECO:0000259" key="13">
    <source>
        <dbReference type="PROSITE" id="PS50879"/>
    </source>
</evidence>
<dbReference type="Gene3D" id="3.30.420.10">
    <property type="entry name" value="Ribonuclease H-like superfamily/Ribonuclease H"/>
    <property type="match status" value="1"/>
</dbReference>
<dbReference type="InterPro" id="IPR002156">
    <property type="entry name" value="RNaseH_domain"/>
</dbReference>
<keyword evidence="15" id="KW-1185">Reference proteome</keyword>
<dbReference type="SUPFAM" id="SSF53098">
    <property type="entry name" value="Ribonuclease H-like"/>
    <property type="match status" value="1"/>
</dbReference>
<evidence type="ECO:0000256" key="3">
    <source>
        <dbReference type="ARBA" id="ARBA00004065"/>
    </source>
</evidence>
<proteinExistence type="inferred from homology"/>
<dbReference type="Pfam" id="PF01693">
    <property type="entry name" value="Cauli_VI"/>
    <property type="match status" value="1"/>
</dbReference>
<dbReference type="Pfam" id="PF00075">
    <property type="entry name" value="RNase_H"/>
    <property type="match status" value="1"/>
</dbReference>
<dbReference type="FunFam" id="3.40.970.10:FF:000002">
    <property type="entry name" value="Ribonuclease H"/>
    <property type="match status" value="1"/>
</dbReference>
<dbReference type="InterPro" id="IPR012337">
    <property type="entry name" value="RNaseH-like_sf"/>
</dbReference>
<dbReference type="GO" id="GO:0046872">
    <property type="term" value="F:metal ion binding"/>
    <property type="evidence" value="ECO:0007669"/>
    <property type="project" value="UniProtKB-KW"/>
</dbReference>
<feature type="region of interest" description="Disordered" evidence="12">
    <location>
        <begin position="267"/>
        <end position="307"/>
    </location>
</feature>
<feature type="compositionally biased region" description="Low complexity" evidence="12">
    <location>
        <begin position="59"/>
        <end position="88"/>
    </location>
</feature>
<protein>
    <recommendedName>
        <fullName evidence="6">Ribonuclease H</fullName>
        <ecNumber evidence="5">3.1.26.4</ecNumber>
    </recommendedName>
</protein>
<keyword evidence="7" id="KW-0540">Nuclease</keyword>
<organism evidence="14 15">
    <name type="scientific">Armillaria solidipes</name>
    <dbReference type="NCBI Taxonomy" id="1076256"/>
    <lineage>
        <taxon>Eukaryota</taxon>
        <taxon>Fungi</taxon>
        <taxon>Dikarya</taxon>
        <taxon>Basidiomycota</taxon>
        <taxon>Agaricomycotina</taxon>
        <taxon>Agaricomycetes</taxon>
        <taxon>Agaricomycetidae</taxon>
        <taxon>Agaricales</taxon>
        <taxon>Marasmiineae</taxon>
        <taxon>Physalacriaceae</taxon>
        <taxon>Armillaria</taxon>
    </lineage>
</organism>
<comment type="cofactor">
    <cofactor evidence="2">
        <name>Mg(2+)</name>
        <dbReference type="ChEBI" id="CHEBI:18420"/>
    </cofactor>
</comment>
<evidence type="ECO:0000256" key="6">
    <source>
        <dbReference type="ARBA" id="ARBA00017721"/>
    </source>
</evidence>
<dbReference type="InterPro" id="IPR009027">
    <property type="entry name" value="Ribosomal_bL9/RNase_H1_N"/>
</dbReference>
<reference evidence="15" key="1">
    <citation type="journal article" date="2017" name="Nat. Ecol. Evol.">
        <title>Genome expansion and lineage-specific genetic innovations in the forest pathogenic fungi Armillaria.</title>
        <authorList>
            <person name="Sipos G."/>
            <person name="Prasanna A.N."/>
            <person name="Walter M.C."/>
            <person name="O'Connor E."/>
            <person name="Balint B."/>
            <person name="Krizsan K."/>
            <person name="Kiss B."/>
            <person name="Hess J."/>
            <person name="Varga T."/>
            <person name="Slot J."/>
            <person name="Riley R."/>
            <person name="Boka B."/>
            <person name="Rigling D."/>
            <person name="Barry K."/>
            <person name="Lee J."/>
            <person name="Mihaltcheva S."/>
            <person name="LaButti K."/>
            <person name="Lipzen A."/>
            <person name="Waldron R."/>
            <person name="Moloney N.M."/>
            <person name="Sperisen C."/>
            <person name="Kredics L."/>
            <person name="Vagvoelgyi C."/>
            <person name="Patrignani A."/>
            <person name="Fitzpatrick D."/>
            <person name="Nagy I."/>
            <person name="Doyle S."/>
            <person name="Anderson J.B."/>
            <person name="Grigoriev I.V."/>
            <person name="Gueldener U."/>
            <person name="Muensterkoetter M."/>
            <person name="Nagy L.G."/>
        </authorList>
    </citation>
    <scope>NUCLEOTIDE SEQUENCE [LARGE SCALE GENOMIC DNA]</scope>
    <source>
        <strain evidence="15">28-4</strain>
    </source>
</reference>
<evidence type="ECO:0000256" key="2">
    <source>
        <dbReference type="ARBA" id="ARBA00001946"/>
    </source>
</evidence>
<dbReference type="STRING" id="1076256.A0A2H3CBJ3"/>
<feature type="domain" description="RNase H type-1" evidence="13">
    <location>
        <begin position="93"/>
        <end position="243"/>
    </location>
</feature>
<evidence type="ECO:0000256" key="10">
    <source>
        <dbReference type="ARBA" id="ARBA00022801"/>
    </source>
</evidence>
<keyword evidence="11" id="KW-0460">Magnesium</keyword>
<evidence type="ECO:0000313" key="15">
    <source>
        <dbReference type="Proteomes" id="UP000218334"/>
    </source>
</evidence>
<accession>A0A2H3CBJ3</accession>
<dbReference type="InterPro" id="IPR037056">
    <property type="entry name" value="RNase_H1_N_sf"/>
</dbReference>
<dbReference type="Gene3D" id="3.40.970.10">
    <property type="entry name" value="Ribonuclease H1, N-terminal domain"/>
    <property type="match status" value="1"/>
</dbReference>
<evidence type="ECO:0000256" key="7">
    <source>
        <dbReference type="ARBA" id="ARBA00022722"/>
    </source>
</evidence>
<dbReference type="InterPro" id="IPR050092">
    <property type="entry name" value="RNase_H"/>
</dbReference>
<dbReference type="SUPFAM" id="SSF55658">
    <property type="entry name" value="L9 N-domain-like"/>
    <property type="match status" value="1"/>
</dbReference>
<sequence length="327" mass="35594">MAKGPAFYAVRVGRSPGIYSTWCVSDECEAQIKSFPGAKYKKFPTAQQAQEFITGISGGSTSTAPSSAQTTSTATSASKSVPSTSNTSHVASIPGEITVYSDGACKGNGKTGAVAGVGVWWGHNDPRNLAERCPGKQTNNRAELIAIVRVLEQSQTETNPLRIKTDSKYSINCVTQWLQKWVVNDFQTAKGTPVENAALIKYLARLLERSDRLGRKISLEYVQGHVGIEGNEAADRQANIGATLPEVPEREWEDLETVLTNKMNAELKKMKHRPEQPATPSRKENPVSKPVQQSSPMKTPAPRLTEEEAAFYADGLLDDDDIELDLL</sequence>
<dbReference type="AlphaFoldDB" id="A0A2H3CBJ3"/>
<gene>
    <name evidence="14" type="ORF">ARMSODRAFT_903104</name>
</gene>
<evidence type="ECO:0000256" key="1">
    <source>
        <dbReference type="ARBA" id="ARBA00000077"/>
    </source>
</evidence>
<evidence type="ECO:0000256" key="8">
    <source>
        <dbReference type="ARBA" id="ARBA00022723"/>
    </source>
</evidence>
<dbReference type="EC" id="3.1.26.4" evidence="5"/>
<dbReference type="InterPro" id="IPR036397">
    <property type="entry name" value="RNaseH_sf"/>
</dbReference>
<evidence type="ECO:0000256" key="12">
    <source>
        <dbReference type="SAM" id="MobiDB-lite"/>
    </source>
</evidence>
<dbReference type="GO" id="GO:0003676">
    <property type="term" value="F:nucleic acid binding"/>
    <property type="evidence" value="ECO:0007669"/>
    <property type="project" value="InterPro"/>
</dbReference>
<dbReference type="PANTHER" id="PTHR10642:SF26">
    <property type="entry name" value="RIBONUCLEASE H1"/>
    <property type="match status" value="1"/>
</dbReference>
<dbReference type="PROSITE" id="PS50879">
    <property type="entry name" value="RNASE_H_1"/>
    <property type="match status" value="1"/>
</dbReference>
<dbReference type="GO" id="GO:0004523">
    <property type="term" value="F:RNA-DNA hybrid ribonuclease activity"/>
    <property type="evidence" value="ECO:0007669"/>
    <property type="project" value="UniProtKB-EC"/>
</dbReference>
<dbReference type="EMBL" id="KZ293416">
    <property type="protein sequence ID" value="PBK76612.1"/>
    <property type="molecule type" value="Genomic_DNA"/>
</dbReference>
<evidence type="ECO:0000256" key="4">
    <source>
        <dbReference type="ARBA" id="ARBA00005300"/>
    </source>
</evidence>
<keyword evidence="8" id="KW-0479">Metal-binding</keyword>
<dbReference type="InterPro" id="IPR011320">
    <property type="entry name" value="RNase_H1_N"/>
</dbReference>
<name>A0A2H3CBJ3_9AGAR</name>
<evidence type="ECO:0000256" key="11">
    <source>
        <dbReference type="ARBA" id="ARBA00022842"/>
    </source>
</evidence>
<evidence type="ECO:0000256" key="9">
    <source>
        <dbReference type="ARBA" id="ARBA00022759"/>
    </source>
</evidence>
<dbReference type="GO" id="GO:0043137">
    <property type="term" value="P:DNA replication, removal of RNA primer"/>
    <property type="evidence" value="ECO:0007669"/>
    <property type="project" value="TreeGrafter"/>
</dbReference>
<evidence type="ECO:0000313" key="14">
    <source>
        <dbReference type="EMBL" id="PBK76612.1"/>
    </source>
</evidence>
<dbReference type="Proteomes" id="UP000218334">
    <property type="component" value="Unassembled WGS sequence"/>
</dbReference>
<evidence type="ECO:0000256" key="5">
    <source>
        <dbReference type="ARBA" id="ARBA00012180"/>
    </source>
</evidence>
<comment type="function">
    <text evidence="3">Endonuclease that specifically degrades the RNA of RNA-DNA hybrids.</text>
</comment>